<dbReference type="Gene3D" id="1.25.40.10">
    <property type="entry name" value="Tetratricopeptide repeat domain"/>
    <property type="match status" value="3"/>
</dbReference>
<dbReference type="Proteomes" id="UP000636453">
    <property type="component" value="Unassembled WGS sequence"/>
</dbReference>
<reference evidence="4" key="2">
    <citation type="submission" date="2020-09" db="EMBL/GenBank/DDBJ databases">
        <authorList>
            <person name="Sun Q."/>
            <person name="Kim S."/>
        </authorList>
    </citation>
    <scope>NUCLEOTIDE SEQUENCE</scope>
    <source>
        <strain evidence="4">KCTC 32020</strain>
    </source>
</reference>
<gene>
    <name evidence="4" type="ORF">GCM10007167_27360</name>
</gene>
<keyword evidence="3" id="KW-0732">Signal</keyword>
<dbReference type="InterPro" id="IPR011990">
    <property type="entry name" value="TPR-like_helical_dom_sf"/>
</dbReference>
<dbReference type="SMART" id="SM00028">
    <property type="entry name" value="TPR"/>
    <property type="match status" value="4"/>
</dbReference>
<dbReference type="RefSeq" id="WP_146472847.1">
    <property type="nucleotide sequence ID" value="NZ_BNCF01000022.1"/>
</dbReference>
<feature type="region of interest" description="Disordered" evidence="2">
    <location>
        <begin position="560"/>
        <end position="579"/>
    </location>
</feature>
<dbReference type="InterPro" id="IPR019734">
    <property type="entry name" value="TPR_rpt"/>
</dbReference>
<feature type="chain" id="PRO_5037415640" evidence="3">
    <location>
        <begin position="25"/>
        <end position="579"/>
    </location>
</feature>
<evidence type="ECO:0000313" key="4">
    <source>
        <dbReference type="EMBL" id="GHE44158.1"/>
    </source>
</evidence>
<dbReference type="Pfam" id="PF13429">
    <property type="entry name" value="TPR_15"/>
    <property type="match status" value="1"/>
</dbReference>
<feature type="repeat" description="TPR" evidence="1">
    <location>
        <begin position="416"/>
        <end position="449"/>
    </location>
</feature>
<dbReference type="AlphaFoldDB" id="A0A918ZBM3"/>
<evidence type="ECO:0000256" key="2">
    <source>
        <dbReference type="SAM" id="MobiDB-lite"/>
    </source>
</evidence>
<proteinExistence type="predicted"/>
<sequence>MPARARTRLFIVAICAVLSIQAVAAEPARAPLPRDRIARALEPALVGEFALQAGRLKEAAAAYLEAARAAEDAELASRATRIALLAKDDARTAQALALWKRLAPPEDALALRGAEAVLALRRNDTATARAQLNALLAAPGEDGWKQALAVLSTGTREPAQAVPILRRLINEGRIPDHLPAWLAFGGLAQQLEQPQLAERVVDEVVRRFPGEPRVGLLRANQLREAGRTDEARAALRELEPKLAGDATLRRLLADEYFRLRDYAEAERLLAAGPQDEQTIAQRAALLAQAEDKAGLARLYGELKADAARPDPGRRLLLGRMAEFLERHAEALDWYEGVPGGPQRWQARLRSANVLHELDRKREAYDRLRAIQSDAAAEEEVRRDAYLLEAALYQKDGETAAEMDAYARGLAAFPDEPEILYARALSYERQDDIPRAEADLRRILVIDPDNVAALNALGYTLADRTTRYQEALELIDRARAAEPESGAIVDSYGWVLYRLGRHKEALVELRRALTLQKDPEIAAHLAEVLWVSGQREEAMKYFEMARKLDPENRALRRALEKTGARLPAAPAPAARTGGDA</sequence>
<keyword evidence="5" id="KW-1185">Reference proteome</keyword>
<protein>
    <submittedName>
        <fullName evidence="4">Membrane protein</fullName>
    </submittedName>
</protein>
<accession>A0A918ZBM3</accession>
<organism evidence="4 5">
    <name type="scientific">Vulcaniibacterium thermophilum</name>
    <dbReference type="NCBI Taxonomy" id="1169913"/>
    <lineage>
        <taxon>Bacteria</taxon>
        <taxon>Pseudomonadati</taxon>
        <taxon>Pseudomonadota</taxon>
        <taxon>Gammaproteobacteria</taxon>
        <taxon>Lysobacterales</taxon>
        <taxon>Lysobacteraceae</taxon>
        <taxon>Vulcaniibacterium</taxon>
    </lineage>
</organism>
<dbReference type="Pfam" id="PF13432">
    <property type="entry name" value="TPR_16"/>
    <property type="match status" value="1"/>
</dbReference>
<comment type="caution">
    <text evidence="4">The sequence shown here is derived from an EMBL/GenBank/DDBJ whole genome shotgun (WGS) entry which is preliminary data.</text>
</comment>
<dbReference type="SUPFAM" id="SSF48452">
    <property type="entry name" value="TPR-like"/>
    <property type="match status" value="2"/>
</dbReference>
<feature type="repeat" description="TPR" evidence="1">
    <location>
        <begin position="518"/>
        <end position="551"/>
    </location>
</feature>
<reference evidence="4" key="1">
    <citation type="journal article" date="2014" name="Int. J. Syst. Evol. Microbiol.">
        <title>Complete genome sequence of Corynebacterium casei LMG S-19264T (=DSM 44701T), isolated from a smear-ripened cheese.</title>
        <authorList>
            <consortium name="US DOE Joint Genome Institute (JGI-PGF)"/>
            <person name="Walter F."/>
            <person name="Albersmeier A."/>
            <person name="Kalinowski J."/>
            <person name="Ruckert C."/>
        </authorList>
    </citation>
    <scope>NUCLEOTIDE SEQUENCE</scope>
    <source>
        <strain evidence="4">KCTC 32020</strain>
    </source>
</reference>
<name>A0A918ZBM3_9GAMM</name>
<feature type="signal peptide" evidence="3">
    <location>
        <begin position="1"/>
        <end position="24"/>
    </location>
</feature>
<dbReference type="OrthoDB" id="9766710at2"/>
<keyword evidence="1" id="KW-0802">TPR repeat</keyword>
<evidence type="ECO:0000313" key="5">
    <source>
        <dbReference type="Proteomes" id="UP000636453"/>
    </source>
</evidence>
<evidence type="ECO:0000256" key="3">
    <source>
        <dbReference type="SAM" id="SignalP"/>
    </source>
</evidence>
<dbReference type="PROSITE" id="PS50005">
    <property type="entry name" value="TPR"/>
    <property type="match status" value="2"/>
</dbReference>
<dbReference type="EMBL" id="BNCF01000022">
    <property type="protein sequence ID" value="GHE44158.1"/>
    <property type="molecule type" value="Genomic_DNA"/>
</dbReference>
<dbReference type="PANTHER" id="PTHR12558">
    <property type="entry name" value="CELL DIVISION CYCLE 16,23,27"/>
    <property type="match status" value="1"/>
</dbReference>
<evidence type="ECO:0000256" key="1">
    <source>
        <dbReference type="PROSITE-ProRule" id="PRU00339"/>
    </source>
</evidence>
<dbReference type="PANTHER" id="PTHR12558:SF33">
    <property type="entry name" value="BLL7664 PROTEIN"/>
    <property type="match status" value="1"/>
</dbReference>